<sequence>MIQVNLPASDGDAIVPGILERSVRIFNQKGTSEFDAVRAMMKAGLGPEDIERVSKGLSNQTVEVVLKNKICLTKHMAVGSSLSVGGRSFELSTLNKKNIMLKIYWLPVYFGTGKLGQIFSNFGRVLKVSDEHFTYDGYQIATGVRRVLLEVEAEKMRYKPHLLNFKCGARALVTLYGRPPLVPTVPHRRANSEGVHGAVYCRPGTCFRCIGKGCCCDRVFAENVSGSKGQGRTSGSTKICAAEWSKEDSAVLSSAQPVVQKTQPAVQRATQPKKPVKVQPAVSKSTQPAATNKQPAAQKAVQPEAVNKAKLAGQNPAQPVSQITTEAAIRKVKPSVAKKDESSAAQKAAQPVEWPPTPQDVQMEERWNDDPEENGMDVDSRGERRGRSEEEDQSQLPRNKFRNTPDTASSPEHSGLSGMLTDSSMDELLASQSPHTY</sequence>
<keyword evidence="3" id="KW-1185">Reference proteome</keyword>
<gene>
    <name evidence="2" type="ORF">DPMN_130549</name>
</gene>
<reference evidence="2" key="1">
    <citation type="journal article" date="2019" name="bioRxiv">
        <title>The Genome of the Zebra Mussel, Dreissena polymorpha: A Resource for Invasive Species Research.</title>
        <authorList>
            <person name="McCartney M.A."/>
            <person name="Auch B."/>
            <person name="Kono T."/>
            <person name="Mallez S."/>
            <person name="Zhang Y."/>
            <person name="Obille A."/>
            <person name="Becker A."/>
            <person name="Abrahante J.E."/>
            <person name="Garbe J."/>
            <person name="Badalamenti J.P."/>
            <person name="Herman A."/>
            <person name="Mangelson H."/>
            <person name="Liachko I."/>
            <person name="Sullivan S."/>
            <person name="Sone E.D."/>
            <person name="Koren S."/>
            <person name="Silverstein K.A.T."/>
            <person name="Beckman K.B."/>
            <person name="Gohl D.M."/>
        </authorList>
    </citation>
    <scope>NUCLEOTIDE SEQUENCE</scope>
    <source>
        <strain evidence="2">Duluth1</strain>
        <tissue evidence="2">Whole animal</tissue>
    </source>
</reference>
<dbReference type="AlphaFoldDB" id="A0A9D4H6X5"/>
<protein>
    <submittedName>
        <fullName evidence="2">Uncharacterized protein</fullName>
    </submittedName>
</protein>
<proteinExistence type="predicted"/>
<evidence type="ECO:0000256" key="1">
    <source>
        <dbReference type="SAM" id="MobiDB-lite"/>
    </source>
</evidence>
<organism evidence="2 3">
    <name type="scientific">Dreissena polymorpha</name>
    <name type="common">Zebra mussel</name>
    <name type="synonym">Mytilus polymorpha</name>
    <dbReference type="NCBI Taxonomy" id="45954"/>
    <lineage>
        <taxon>Eukaryota</taxon>
        <taxon>Metazoa</taxon>
        <taxon>Spiralia</taxon>
        <taxon>Lophotrochozoa</taxon>
        <taxon>Mollusca</taxon>
        <taxon>Bivalvia</taxon>
        <taxon>Autobranchia</taxon>
        <taxon>Heteroconchia</taxon>
        <taxon>Euheterodonta</taxon>
        <taxon>Imparidentia</taxon>
        <taxon>Neoheterodontei</taxon>
        <taxon>Myida</taxon>
        <taxon>Dreissenoidea</taxon>
        <taxon>Dreissenidae</taxon>
        <taxon>Dreissena</taxon>
    </lineage>
</organism>
<reference evidence="2" key="2">
    <citation type="submission" date="2020-11" db="EMBL/GenBank/DDBJ databases">
        <authorList>
            <person name="McCartney M.A."/>
            <person name="Auch B."/>
            <person name="Kono T."/>
            <person name="Mallez S."/>
            <person name="Becker A."/>
            <person name="Gohl D.M."/>
            <person name="Silverstein K.A.T."/>
            <person name="Koren S."/>
            <person name="Bechman K.B."/>
            <person name="Herman A."/>
            <person name="Abrahante J.E."/>
            <person name="Garbe J."/>
        </authorList>
    </citation>
    <scope>NUCLEOTIDE SEQUENCE</scope>
    <source>
        <strain evidence="2">Duluth1</strain>
        <tissue evidence="2">Whole animal</tissue>
    </source>
</reference>
<dbReference type="EMBL" id="JAIWYP010000005">
    <property type="protein sequence ID" value="KAH3828568.1"/>
    <property type="molecule type" value="Genomic_DNA"/>
</dbReference>
<evidence type="ECO:0000313" key="2">
    <source>
        <dbReference type="EMBL" id="KAH3828568.1"/>
    </source>
</evidence>
<feature type="compositionally biased region" description="Polar residues" evidence="1">
    <location>
        <begin position="254"/>
        <end position="270"/>
    </location>
</feature>
<comment type="caution">
    <text evidence="2">The sequence shown here is derived from an EMBL/GenBank/DDBJ whole genome shotgun (WGS) entry which is preliminary data.</text>
</comment>
<feature type="compositionally biased region" description="Polar residues" evidence="1">
    <location>
        <begin position="394"/>
        <end position="412"/>
    </location>
</feature>
<accession>A0A9D4H6X5</accession>
<feature type="compositionally biased region" description="Basic and acidic residues" evidence="1">
    <location>
        <begin position="378"/>
        <end position="388"/>
    </location>
</feature>
<feature type="compositionally biased region" description="Polar residues" evidence="1">
    <location>
        <begin position="282"/>
        <end position="295"/>
    </location>
</feature>
<dbReference type="Proteomes" id="UP000828390">
    <property type="component" value="Unassembled WGS sequence"/>
</dbReference>
<feature type="region of interest" description="Disordered" evidence="1">
    <location>
        <begin position="254"/>
        <end position="304"/>
    </location>
</feature>
<evidence type="ECO:0000313" key="3">
    <source>
        <dbReference type="Proteomes" id="UP000828390"/>
    </source>
</evidence>
<feature type="region of interest" description="Disordered" evidence="1">
    <location>
        <begin position="334"/>
        <end position="437"/>
    </location>
</feature>
<name>A0A9D4H6X5_DREPO</name>